<dbReference type="InterPro" id="IPR051785">
    <property type="entry name" value="MMCE/EMCE_epimerase"/>
</dbReference>
<dbReference type="GO" id="GO:0046872">
    <property type="term" value="F:metal ion binding"/>
    <property type="evidence" value="ECO:0007669"/>
    <property type="project" value="UniProtKB-KW"/>
</dbReference>
<protein>
    <submittedName>
        <fullName evidence="4">Methylmalonyl-CoA epimerase</fullName>
    </submittedName>
</protein>
<keyword evidence="5" id="KW-1185">Reference proteome</keyword>
<dbReference type="CDD" id="cd07249">
    <property type="entry name" value="MMCE"/>
    <property type="match status" value="1"/>
</dbReference>
<reference evidence="4" key="1">
    <citation type="journal article" date="2014" name="Int. J. Syst. Evol. Microbiol.">
        <title>Complete genome sequence of Corynebacterium casei LMG S-19264T (=DSM 44701T), isolated from a smear-ripened cheese.</title>
        <authorList>
            <consortium name="US DOE Joint Genome Institute (JGI-PGF)"/>
            <person name="Walter F."/>
            <person name="Albersmeier A."/>
            <person name="Kalinowski J."/>
            <person name="Ruckert C."/>
        </authorList>
    </citation>
    <scope>NUCLEOTIDE SEQUENCE</scope>
    <source>
        <strain evidence="4">CGMCC 4.7306</strain>
    </source>
</reference>
<sequence length="163" mass="17096">MTHDLVPGALGAAGLAAEVEAVDHVGVATADLDATIAFYRDAFGMVEVHREENPDQQVVEAMLAPGGESEVPGATRIQVLAPLAPTSTIARFLDRSGPGLQQLALRVRDLDALSARLRALGLRLLYDEPRIGTAGCKINFLHPKDAGGVLIELVAAAPESLGR</sequence>
<dbReference type="EMBL" id="BMMZ01000002">
    <property type="protein sequence ID" value="GGL55268.1"/>
    <property type="molecule type" value="Genomic_DNA"/>
</dbReference>
<evidence type="ECO:0000259" key="3">
    <source>
        <dbReference type="PROSITE" id="PS51819"/>
    </source>
</evidence>
<evidence type="ECO:0000256" key="1">
    <source>
        <dbReference type="ARBA" id="ARBA00009308"/>
    </source>
</evidence>
<dbReference type="SUPFAM" id="SSF54593">
    <property type="entry name" value="Glyoxalase/Bleomycin resistance protein/Dihydroxybiphenyl dioxygenase"/>
    <property type="match status" value="1"/>
</dbReference>
<dbReference type="Gene3D" id="3.10.180.10">
    <property type="entry name" value="2,3-Dihydroxybiphenyl 1,2-Dioxygenase, domain 1"/>
    <property type="match status" value="1"/>
</dbReference>
<evidence type="ECO:0000313" key="5">
    <source>
        <dbReference type="Proteomes" id="UP000613840"/>
    </source>
</evidence>
<evidence type="ECO:0000256" key="2">
    <source>
        <dbReference type="ARBA" id="ARBA00022723"/>
    </source>
</evidence>
<reference evidence="4" key="2">
    <citation type="submission" date="2020-09" db="EMBL/GenBank/DDBJ databases">
        <authorList>
            <person name="Sun Q."/>
            <person name="Zhou Y."/>
        </authorList>
    </citation>
    <scope>NUCLEOTIDE SEQUENCE</scope>
    <source>
        <strain evidence="4">CGMCC 4.7306</strain>
    </source>
</reference>
<dbReference type="GO" id="GO:0046491">
    <property type="term" value="P:L-methylmalonyl-CoA metabolic process"/>
    <property type="evidence" value="ECO:0007669"/>
    <property type="project" value="TreeGrafter"/>
</dbReference>
<feature type="domain" description="VOC" evidence="3">
    <location>
        <begin position="21"/>
        <end position="156"/>
    </location>
</feature>
<dbReference type="PANTHER" id="PTHR43048:SF3">
    <property type="entry name" value="METHYLMALONYL-COA EPIMERASE, MITOCHONDRIAL"/>
    <property type="match status" value="1"/>
</dbReference>
<dbReference type="PANTHER" id="PTHR43048">
    <property type="entry name" value="METHYLMALONYL-COA EPIMERASE"/>
    <property type="match status" value="1"/>
</dbReference>
<comment type="similarity">
    <text evidence="1">Belongs to the methylmalonyl-CoA epimerase family.</text>
</comment>
<keyword evidence="2" id="KW-0479">Metal-binding</keyword>
<dbReference type="InterPro" id="IPR029068">
    <property type="entry name" value="Glyas_Bleomycin-R_OHBP_Dase"/>
</dbReference>
<name>A0A917W0X5_9ACTN</name>
<dbReference type="PROSITE" id="PS51819">
    <property type="entry name" value="VOC"/>
    <property type="match status" value="1"/>
</dbReference>
<organism evidence="4 5">
    <name type="scientific">Microlunatus endophyticus</name>
    <dbReference type="NCBI Taxonomy" id="1716077"/>
    <lineage>
        <taxon>Bacteria</taxon>
        <taxon>Bacillati</taxon>
        <taxon>Actinomycetota</taxon>
        <taxon>Actinomycetes</taxon>
        <taxon>Propionibacteriales</taxon>
        <taxon>Propionibacteriaceae</taxon>
        <taxon>Microlunatus</taxon>
    </lineage>
</organism>
<proteinExistence type="inferred from homology"/>
<evidence type="ECO:0000313" key="4">
    <source>
        <dbReference type="EMBL" id="GGL55268.1"/>
    </source>
</evidence>
<accession>A0A917W0X5</accession>
<dbReference type="GO" id="GO:0004493">
    <property type="term" value="F:methylmalonyl-CoA epimerase activity"/>
    <property type="evidence" value="ECO:0007669"/>
    <property type="project" value="TreeGrafter"/>
</dbReference>
<dbReference type="NCBIfam" id="TIGR03081">
    <property type="entry name" value="metmalonyl_epim"/>
    <property type="match status" value="1"/>
</dbReference>
<dbReference type="InterPro" id="IPR017515">
    <property type="entry name" value="MeMalonyl-CoA_epimerase"/>
</dbReference>
<dbReference type="Pfam" id="PF13669">
    <property type="entry name" value="Glyoxalase_4"/>
    <property type="match status" value="1"/>
</dbReference>
<dbReference type="RefSeq" id="WP_188894253.1">
    <property type="nucleotide sequence ID" value="NZ_BMMZ01000002.1"/>
</dbReference>
<comment type="caution">
    <text evidence="4">The sequence shown here is derived from an EMBL/GenBank/DDBJ whole genome shotgun (WGS) entry which is preliminary data.</text>
</comment>
<dbReference type="InterPro" id="IPR037523">
    <property type="entry name" value="VOC_core"/>
</dbReference>
<dbReference type="AlphaFoldDB" id="A0A917W0X5"/>
<dbReference type="Proteomes" id="UP000613840">
    <property type="component" value="Unassembled WGS sequence"/>
</dbReference>
<gene>
    <name evidence="4" type="primary">mce</name>
    <name evidence="4" type="ORF">GCM10011575_12100</name>
</gene>